<dbReference type="AlphaFoldDB" id="A0A812XW34"/>
<dbReference type="InterPro" id="IPR013154">
    <property type="entry name" value="ADH-like_N"/>
</dbReference>
<reference evidence="3" key="1">
    <citation type="submission" date="2021-02" db="EMBL/GenBank/DDBJ databases">
        <authorList>
            <person name="Dougan E. K."/>
            <person name="Rhodes N."/>
            <person name="Thang M."/>
            <person name="Chan C."/>
        </authorList>
    </citation>
    <scope>NUCLEOTIDE SEQUENCE</scope>
</reference>
<feature type="domain" description="Enoyl reductase (ER)" evidence="2">
    <location>
        <begin position="93"/>
        <end position="413"/>
    </location>
</feature>
<protein>
    <recommendedName>
        <fullName evidence="2">Enoyl reductase (ER) domain-containing protein</fullName>
    </recommendedName>
</protein>
<dbReference type="EMBL" id="CAJNJA010040064">
    <property type="protein sequence ID" value="CAE7762628.1"/>
    <property type="molecule type" value="Genomic_DNA"/>
</dbReference>
<dbReference type="Gene3D" id="3.90.180.10">
    <property type="entry name" value="Medium-chain alcohol dehydrogenases, catalytic domain"/>
    <property type="match status" value="1"/>
</dbReference>
<dbReference type="InterPro" id="IPR020843">
    <property type="entry name" value="ER"/>
</dbReference>
<name>A0A812XW34_9DINO</name>
<keyword evidence="4" id="KW-1185">Reference proteome</keyword>
<dbReference type="PANTHER" id="PTHR44154:SF1">
    <property type="entry name" value="QUINONE OXIDOREDUCTASE"/>
    <property type="match status" value="1"/>
</dbReference>
<evidence type="ECO:0000313" key="4">
    <source>
        <dbReference type="Proteomes" id="UP000601435"/>
    </source>
</evidence>
<sequence length="415" mass="44603">MLGARVTTQRFAQTSRSTPLKTLLPAVPGHAHRRDQTFAGGSLRSAFLQASPALALGLHAWTRAARLRGLRRFASAEGTSGGMKAVTVSKYGDATQVMEITDVEKPTPAAGQVLVKNVAIATNPIDYKAAAGVLAPGAEAPDKRLIVGWDCAGVVEKAGEGVTDFQAGDNVWFAGDITKDGCFAEYTAIDARLISKKPESMSFEDAAALPLTFQTAWEGLVEQMNVQKGKTIFVLNGAGGLGSIVIQLAKHLGLTVIASASREETVSWCKKMGADHIINHRNELKSQLAEAGYPTVDYLFNAHENDRLGELIQLLSVDGKIAITFFANREHLETVDFQTMWMKRQSLVHTFMFGRAMFDANPEMVGGVMASCAKLVDSGIIKSTATTKFKSLTEIQEAIKVQMSGKAMGKIVLTV</sequence>
<evidence type="ECO:0000256" key="1">
    <source>
        <dbReference type="ARBA" id="ARBA00022857"/>
    </source>
</evidence>
<comment type="caution">
    <text evidence="3">The sequence shown here is derived from an EMBL/GenBank/DDBJ whole genome shotgun (WGS) entry which is preliminary data.</text>
</comment>
<keyword evidence="1" id="KW-0521">NADP</keyword>
<dbReference type="Pfam" id="PF08240">
    <property type="entry name" value="ADH_N"/>
    <property type="match status" value="1"/>
</dbReference>
<dbReference type="InterPro" id="IPR013149">
    <property type="entry name" value="ADH-like_C"/>
</dbReference>
<dbReference type="Gene3D" id="3.40.50.720">
    <property type="entry name" value="NAD(P)-binding Rossmann-like Domain"/>
    <property type="match status" value="1"/>
</dbReference>
<gene>
    <name evidence="3" type="ORF">SNEC2469_LOCUS22200</name>
</gene>
<dbReference type="Proteomes" id="UP000601435">
    <property type="component" value="Unassembled WGS sequence"/>
</dbReference>
<dbReference type="InterPro" id="IPR051603">
    <property type="entry name" value="Zinc-ADH_QOR/CCCR"/>
</dbReference>
<dbReference type="GO" id="GO:0016491">
    <property type="term" value="F:oxidoreductase activity"/>
    <property type="evidence" value="ECO:0007669"/>
    <property type="project" value="InterPro"/>
</dbReference>
<dbReference type="InterPro" id="IPR036291">
    <property type="entry name" value="NAD(P)-bd_dom_sf"/>
</dbReference>
<dbReference type="SUPFAM" id="SSF50129">
    <property type="entry name" value="GroES-like"/>
    <property type="match status" value="1"/>
</dbReference>
<accession>A0A812XW34</accession>
<dbReference type="SMART" id="SM00829">
    <property type="entry name" value="PKS_ER"/>
    <property type="match status" value="1"/>
</dbReference>
<organism evidence="3 4">
    <name type="scientific">Symbiodinium necroappetens</name>
    <dbReference type="NCBI Taxonomy" id="1628268"/>
    <lineage>
        <taxon>Eukaryota</taxon>
        <taxon>Sar</taxon>
        <taxon>Alveolata</taxon>
        <taxon>Dinophyceae</taxon>
        <taxon>Suessiales</taxon>
        <taxon>Symbiodiniaceae</taxon>
        <taxon>Symbiodinium</taxon>
    </lineage>
</organism>
<dbReference type="InterPro" id="IPR011032">
    <property type="entry name" value="GroES-like_sf"/>
</dbReference>
<dbReference type="OrthoDB" id="201656at2759"/>
<evidence type="ECO:0000259" key="2">
    <source>
        <dbReference type="SMART" id="SM00829"/>
    </source>
</evidence>
<proteinExistence type="predicted"/>
<dbReference type="Pfam" id="PF00107">
    <property type="entry name" value="ADH_zinc_N"/>
    <property type="match status" value="1"/>
</dbReference>
<dbReference type="SUPFAM" id="SSF51735">
    <property type="entry name" value="NAD(P)-binding Rossmann-fold domains"/>
    <property type="match status" value="1"/>
</dbReference>
<evidence type="ECO:0000313" key="3">
    <source>
        <dbReference type="EMBL" id="CAE7762628.1"/>
    </source>
</evidence>
<dbReference type="PANTHER" id="PTHR44154">
    <property type="entry name" value="QUINONE OXIDOREDUCTASE"/>
    <property type="match status" value="1"/>
</dbReference>